<reference evidence="2" key="2">
    <citation type="journal article" date="2021" name="PeerJ">
        <title>Extensive microbial diversity within the chicken gut microbiome revealed by metagenomics and culture.</title>
        <authorList>
            <person name="Gilroy R."/>
            <person name="Ravi A."/>
            <person name="Getino M."/>
            <person name="Pursley I."/>
            <person name="Horton D.L."/>
            <person name="Alikhan N.F."/>
            <person name="Baker D."/>
            <person name="Gharbi K."/>
            <person name="Hall N."/>
            <person name="Watson M."/>
            <person name="Adriaenssens E.M."/>
            <person name="Foster-Nyarko E."/>
            <person name="Jarju S."/>
            <person name="Secka A."/>
            <person name="Antonio M."/>
            <person name="Oren A."/>
            <person name="Chaudhuri R.R."/>
            <person name="La Ragione R."/>
            <person name="Hildebrand F."/>
            <person name="Pallen M.J."/>
        </authorList>
    </citation>
    <scope>NUCLEOTIDE SEQUENCE</scope>
    <source>
        <strain evidence="2">ChiGjej2B2-16831</strain>
    </source>
</reference>
<comment type="caution">
    <text evidence="2">The sequence shown here is derived from an EMBL/GenBank/DDBJ whole genome shotgun (WGS) entry which is preliminary data.</text>
</comment>
<dbReference type="Pfam" id="PF11823">
    <property type="entry name" value="Se_S_carrier"/>
    <property type="match status" value="1"/>
</dbReference>
<protein>
    <submittedName>
        <fullName evidence="2">DUF3343 domain-containing protein</fullName>
    </submittedName>
</protein>
<feature type="domain" description="Putative Se/S carrier protein-like" evidence="1">
    <location>
        <begin position="4"/>
        <end position="51"/>
    </location>
</feature>
<sequence>MRFVATFHTHLSAMRTQRALSAAGARAALAPVPRRLSASCGTCVRYEAEDACLACMDADVDRVYAADGADGYELLYENRA</sequence>
<accession>A0A9D1N4U5</accession>
<dbReference type="AlphaFoldDB" id="A0A9D1N4U5"/>
<gene>
    <name evidence="2" type="ORF">IAD24_06335</name>
</gene>
<dbReference type="EMBL" id="DVNZ01000200">
    <property type="protein sequence ID" value="HIU94762.1"/>
    <property type="molecule type" value="Genomic_DNA"/>
</dbReference>
<evidence type="ECO:0000259" key="1">
    <source>
        <dbReference type="Pfam" id="PF11823"/>
    </source>
</evidence>
<dbReference type="Proteomes" id="UP000824128">
    <property type="component" value="Unassembled WGS sequence"/>
</dbReference>
<evidence type="ECO:0000313" key="2">
    <source>
        <dbReference type="EMBL" id="HIU94762.1"/>
    </source>
</evidence>
<name>A0A9D1N4U5_9FIRM</name>
<dbReference type="InterPro" id="IPR021778">
    <property type="entry name" value="Se/S_carrier-like"/>
</dbReference>
<reference evidence="2" key="1">
    <citation type="submission" date="2020-10" db="EMBL/GenBank/DDBJ databases">
        <authorList>
            <person name="Gilroy R."/>
        </authorList>
    </citation>
    <scope>NUCLEOTIDE SEQUENCE</scope>
    <source>
        <strain evidence="2">ChiGjej2B2-16831</strain>
    </source>
</reference>
<evidence type="ECO:0000313" key="3">
    <source>
        <dbReference type="Proteomes" id="UP000824128"/>
    </source>
</evidence>
<organism evidence="2 3">
    <name type="scientific">Candidatus Aphodomorpha intestinavium</name>
    <dbReference type="NCBI Taxonomy" id="2840672"/>
    <lineage>
        <taxon>Bacteria</taxon>
        <taxon>Bacillati</taxon>
        <taxon>Bacillota</taxon>
        <taxon>Clostridia</taxon>
        <taxon>Eubacteriales</taxon>
        <taxon>Candidatus Aphodomorpha</taxon>
    </lineage>
</organism>
<proteinExistence type="predicted"/>